<dbReference type="PANTHER" id="PTHR16103:SF0">
    <property type="entry name" value="TRANSMEMBRANE PROTEIN 140"/>
    <property type="match status" value="1"/>
</dbReference>
<dbReference type="PANTHER" id="PTHR16103">
    <property type="entry name" value="TRANSMEMBRANE PROTEIN 140"/>
    <property type="match status" value="1"/>
</dbReference>
<protein>
    <recommendedName>
        <fullName evidence="4">Transmembrane protein 140</fullName>
    </recommendedName>
</protein>
<evidence type="ECO:0000313" key="2">
    <source>
        <dbReference type="Ensembl" id="ENSAOWP00000000070.1"/>
    </source>
</evidence>
<feature type="transmembrane region" description="Helical" evidence="1">
    <location>
        <begin position="111"/>
        <end position="131"/>
    </location>
</feature>
<keyword evidence="1" id="KW-0812">Transmembrane</keyword>
<dbReference type="AlphaFoldDB" id="A0A8B9NUS2"/>
<reference evidence="2" key="2">
    <citation type="submission" date="2025-09" db="UniProtKB">
        <authorList>
            <consortium name="Ensembl"/>
        </authorList>
    </citation>
    <scope>IDENTIFICATION</scope>
</reference>
<dbReference type="Ensembl" id="ENSAOWT00000000081.1">
    <property type="protein sequence ID" value="ENSAOWP00000000070.1"/>
    <property type="gene ID" value="ENSAOWG00000000064.1"/>
</dbReference>
<keyword evidence="1" id="KW-0472">Membrane</keyword>
<keyword evidence="1" id="KW-1133">Transmembrane helix</keyword>
<dbReference type="InterPro" id="IPR028038">
    <property type="entry name" value="TM140"/>
</dbReference>
<feature type="transmembrane region" description="Helical" evidence="1">
    <location>
        <begin position="137"/>
        <end position="159"/>
    </location>
</feature>
<evidence type="ECO:0000313" key="3">
    <source>
        <dbReference type="Proteomes" id="UP000694424"/>
    </source>
</evidence>
<feature type="transmembrane region" description="Helical" evidence="1">
    <location>
        <begin position="75"/>
        <end position="99"/>
    </location>
</feature>
<sequence>MRQRPTDRWLSTTMLLRSALSFILMFYALFWEAGNLDLPNKRFGFYNFCLWNETARKLQCLAYADLEGIAVNPEIIKSAIFCAYSPMVFTLFYVIFISFAKHTLERQHRTAVWVTPFFSATLLLVGLLLFLSQVWDWIYVSDLSCAFLALVFSLILMLLQALTAFKCLRGAQRPYGMLQASPPLTESHP</sequence>
<keyword evidence="3" id="KW-1185">Reference proteome</keyword>
<evidence type="ECO:0000256" key="1">
    <source>
        <dbReference type="SAM" id="Phobius"/>
    </source>
</evidence>
<feature type="transmembrane region" description="Helical" evidence="1">
    <location>
        <begin position="12"/>
        <end position="31"/>
    </location>
</feature>
<proteinExistence type="predicted"/>
<accession>A0A8B9NUS2</accession>
<dbReference type="Pfam" id="PF14985">
    <property type="entry name" value="TM140"/>
    <property type="match status" value="1"/>
</dbReference>
<organism evidence="2 3">
    <name type="scientific">Apteryx owenii</name>
    <name type="common">Little spotted kiwi</name>
    <dbReference type="NCBI Taxonomy" id="8824"/>
    <lineage>
        <taxon>Eukaryota</taxon>
        <taxon>Metazoa</taxon>
        <taxon>Chordata</taxon>
        <taxon>Craniata</taxon>
        <taxon>Vertebrata</taxon>
        <taxon>Euteleostomi</taxon>
        <taxon>Archelosauria</taxon>
        <taxon>Archosauria</taxon>
        <taxon>Dinosauria</taxon>
        <taxon>Saurischia</taxon>
        <taxon>Theropoda</taxon>
        <taxon>Coelurosauria</taxon>
        <taxon>Aves</taxon>
        <taxon>Palaeognathae</taxon>
        <taxon>Apterygiformes</taxon>
        <taxon>Apterygidae</taxon>
        <taxon>Apteryx</taxon>
    </lineage>
</organism>
<evidence type="ECO:0008006" key="4">
    <source>
        <dbReference type="Google" id="ProtNLM"/>
    </source>
</evidence>
<dbReference type="Proteomes" id="UP000694424">
    <property type="component" value="Unplaced"/>
</dbReference>
<name>A0A8B9NUS2_APTOW</name>
<reference evidence="2" key="1">
    <citation type="submission" date="2025-08" db="UniProtKB">
        <authorList>
            <consortium name="Ensembl"/>
        </authorList>
    </citation>
    <scope>IDENTIFICATION</scope>
</reference>